<proteinExistence type="predicted"/>
<dbReference type="EMBL" id="QXGC01000069">
    <property type="protein sequence ID" value="KAE9251485.1"/>
    <property type="molecule type" value="Genomic_DNA"/>
</dbReference>
<evidence type="ECO:0000313" key="2">
    <source>
        <dbReference type="EMBL" id="KAE9251485.1"/>
    </source>
</evidence>
<accession>A0A6G0PPB8</accession>
<keyword evidence="1" id="KW-0812">Transmembrane</keyword>
<organism evidence="2 3">
    <name type="scientific">Phytophthora fragariae</name>
    <dbReference type="NCBI Taxonomy" id="53985"/>
    <lineage>
        <taxon>Eukaryota</taxon>
        <taxon>Sar</taxon>
        <taxon>Stramenopiles</taxon>
        <taxon>Oomycota</taxon>
        <taxon>Peronosporomycetes</taxon>
        <taxon>Peronosporales</taxon>
        <taxon>Peronosporaceae</taxon>
        <taxon>Phytophthora</taxon>
    </lineage>
</organism>
<name>A0A6G0PPB8_9STRA</name>
<dbReference type="Proteomes" id="UP000476176">
    <property type="component" value="Unassembled WGS sequence"/>
</dbReference>
<comment type="caution">
    <text evidence="2">The sequence shown here is derived from an EMBL/GenBank/DDBJ whole genome shotgun (WGS) entry which is preliminary data.</text>
</comment>
<feature type="transmembrane region" description="Helical" evidence="1">
    <location>
        <begin position="25"/>
        <end position="46"/>
    </location>
</feature>
<protein>
    <submittedName>
        <fullName evidence="2">Uncharacterized protein</fullName>
    </submittedName>
</protein>
<reference evidence="2 3" key="1">
    <citation type="submission" date="2018-09" db="EMBL/GenBank/DDBJ databases">
        <title>Genomic investigation of the strawberry pathogen Phytophthora fragariae indicates pathogenicity is determined by transcriptional variation in three key races.</title>
        <authorList>
            <person name="Adams T.M."/>
            <person name="Armitage A.D."/>
            <person name="Sobczyk M.K."/>
            <person name="Bates H.J."/>
            <person name="Dunwell J.M."/>
            <person name="Nellist C.F."/>
            <person name="Harrison R.J."/>
        </authorList>
    </citation>
    <scope>NUCLEOTIDE SEQUENCE [LARGE SCALE GENOMIC DNA]</scope>
    <source>
        <strain evidence="2 3">BC-23</strain>
    </source>
</reference>
<dbReference type="AlphaFoldDB" id="A0A6G0PPB8"/>
<gene>
    <name evidence="2" type="ORF">PF004_g2438</name>
</gene>
<keyword evidence="1" id="KW-0472">Membrane</keyword>
<evidence type="ECO:0000256" key="1">
    <source>
        <dbReference type="SAM" id="Phobius"/>
    </source>
</evidence>
<keyword evidence="1" id="KW-1133">Transmembrane helix</keyword>
<sequence>MYDLIAPLLISRSAVRRRLPTQEWLLLHCWFGMFKFITGTTVGPVLRQHSGRQKEVSADLSSPKKHTLDKLHLRKAPNSGSIAQSVVMVRSTPLRMLSSIAAGIKIRSRTTRRFR</sequence>
<evidence type="ECO:0000313" key="3">
    <source>
        <dbReference type="Proteomes" id="UP000476176"/>
    </source>
</evidence>